<dbReference type="PANTHER" id="PTHR34310">
    <property type="entry name" value="DUF427 DOMAIN PROTEIN (AFU_ORTHOLOGUE AFUA_3G02220)"/>
    <property type="match status" value="1"/>
</dbReference>
<comment type="caution">
    <text evidence="2">The sequence shown here is derived from an EMBL/GenBank/DDBJ whole genome shotgun (WGS) entry which is preliminary data.</text>
</comment>
<dbReference type="PANTHER" id="PTHR34310:SF5">
    <property type="entry name" value="DUF427 DOMAIN PROTEIN (AFU_ORTHOLOGUE AFUA_3G02220)"/>
    <property type="match status" value="1"/>
</dbReference>
<dbReference type="Proteomes" id="UP000319731">
    <property type="component" value="Unassembled WGS sequence"/>
</dbReference>
<gene>
    <name evidence="2" type="ORF">SmJEL517_g01528</name>
</gene>
<proteinExistence type="predicted"/>
<dbReference type="CDD" id="cd04301">
    <property type="entry name" value="NAT_SF"/>
    <property type="match status" value="1"/>
</dbReference>
<evidence type="ECO:0000259" key="1">
    <source>
        <dbReference type="PROSITE" id="PS51186"/>
    </source>
</evidence>
<dbReference type="GeneID" id="42002753"/>
<feature type="domain" description="N-acetyltransferase" evidence="1">
    <location>
        <begin position="10"/>
        <end position="173"/>
    </location>
</feature>
<protein>
    <recommendedName>
        <fullName evidence="1">N-acetyltransferase domain-containing protein</fullName>
    </recommendedName>
</protein>
<keyword evidence="3" id="KW-1185">Reference proteome</keyword>
<dbReference type="AlphaFoldDB" id="A0A507CF41"/>
<accession>A0A507CF41</accession>
<dbReference type="RefSeq" id="XP_031026518.1">
    <property type="nucleotide sequence ID" value="XM_031167456.1"/>
</dbReference>
<dbReference type="GO" id="GO:0016747">
    <property type="term" value="F:acyltransferase activity, transferring groups other than amino-acyl groups"/>
    <property type="evidence" value="ECO:0007669"/>
    <property type="project" value="InterPro"/>
</dbReference>
<evidence type="ECO:0000313" key="3">
    <source>
        <dbReference type="Proteomes" id="UP000319731"/>
    </source>
</evidence>
<dbReference type="STRING" id="1806994.A0A507CF41"/>
<dbReference type="EMBL" id="QEAO01000005">
    <property type="protein sequence ID" value="TPX36205.1"/>
    <property type="molecule type" value="Genomic_DNA"/>
</dbReference>
<organism evidence="2 3">
    <name type="scientific">Synchytrium microbalum</name>
    <dbReference type="NCBI Taxonomy" id="1806994"/>
    <lineage>
        <taxon>Eukaryota</taxon>
        <taxon>Fungi</taxon>
        <taxon>Fungi incertae sedis</taxon>
        <taxon>Chytridiomycota</taxon>
        <taxon>Chytridiomycota incertae sedis</taxon>
        <taxon>Chytridiomycetes</taxon>
        <taxon>Synchytriales</taxon>
        <taxon>Synchytriaceae</taxon>
        <taxon>Synchytrium</taxon>
    </lineage>
</organism>
<dbReference type="Pfam" id="PF04248">
    <property type="entry name" value="NTP_transf_9"/>
    <property type="match status" value="1"/>
</dbReference>
<name>A0A507CF41_9FUNG</name>
<sequence>MPIMNGEAQYTYRQGTIQDVSALVPLINASYAEAAWNGGDGEYTDETRTSTSDLTKIMENPDTFVLVMETDSGSGSEKAIVGCVELAFKGEEMKLTMLSVSLKLQGGGLGKKLANAAFAEGKKHGCKKCIIEVVSFKDALRQWYERLGFKINGETCIMPVPGRNNEIMSWTMDRMSTISKSKIMPKAIWNNVVIAETDKFETVEGNIYFPPDSVKKEYLKPTSTHTVCGWKGTASYYTVSVNGKDAVDGAWYYPTPKKEAENITGYLAFWKGVQVQK</sequence>
<dbReference type="SUPFAM" id="SSF55729">
    <property type="entry name" value="Acyl-CoA N-acyltransferases (Nat)"/>
    <property type="match status" value="1"/>
</dbReference>
<dbReference type="Gene3D" id="3.40.630.30">
    <property type="match status" value="1"/>
</dbReference>
<dbReference type="InterPro" id="IPR000182">
    <property type="entry name" value="GNAT_dom"/>
</dbReference>
<dbReference type="InterPro" id="IPR038694">
    <property type="entry name" value="DUF427_sf"/>
</dbReference>
<dbReference type="Pfam" id="PF00583">
    <property type="entry name" value="Acetyltransf_1"/>
    <property type="match status" value="1"/>
</dbReference>
<dbReference type="InterPro" id="IPR007361">
    <property type="entry name" value="DUF427"/>
</dbReference>
<dbReference type="OrthoDB" id="18996at2759"/>
<dbReference type="Gene3D" id="2.170.150.40">
    <property type="entry name" value="Domain of unknown function (DUF427)"/>
    <property type="match status" value="1"/>
</dbReference>
<dbReference type="PROSITE" id="PS51186">
    <property type="entry name" value="GNAT"/>
    <property type="match status" value="1"/>
</dbReference>
<evidence type="ECO:0000313" key="2">
    <source>
        <dbReference type="EMBL" id="TPX36205.1"/>
    </source>
</evidence>
<reference evidence="2 3" key="1">
    <citation type="journal article" date="2019" name="Sci. Rep.">
        <title>Comparative genomics of chytrid fungi reveal insights into the obligate biotrophic and pathogenic lifestyle of Synchytrium endobioticum.</title>
        <authorList>
            <person name="van de Vossenberg B.T.L.H."/>
            <person name="Warris S."/>
            <person name="Nguyen H.D.T."/>
            <person name="van Gent-Pelzer M.P.E."/>
            <person name="Joly D.L."/>
            <person name="van de Geest H.C."/>
            <person name="Bonants P.J.M."/>
            <person name="Smith D.S."/>
            <person name="Levesque C.A."/>
            <person name="van der Lee T.A.J."/>
        </authorList>
    </citation>
    <scope>NUCLEOTIDE SEQUENCE [LARGE SCALE GENOMIC DNA]</scope>
    <source>
        <strain evidence="2 3">JEL517</strain>
    </source>
</reference>
<dbReference type="InterPro" id="IPR016181">
    <property type="entry name" value="Acyl_CoA_acyltransferase"/>
</dbReference>